<dbReference type="Gene3D" id="3.90.870.10">
    <property type="entry name" value="DHBP synthase"/>
    <property type="match status" value="1"/>
</dbReference>
<accession>A0A932M1Y5</accession>
<evidence type="ECO:0000256" key="5">
    <source>
        <dbReference type="ARBA" id="ARBA00022679"/>
    </source>
</evidence>
<dbReference type="EC" id="2.7.7.87" evidence="3"/>
<evidence type="ECO:0000256" key="11">
    <source>
        <dbReference type="ARBA" id="ARBA00048366"/>
    </source>
</evidence>
<reference evidence="13" key="1">
    <citation type="submission" date="2020-07" db="EMBL/GenBank/DDBJ databases">
        <title>Huge and variable diversity of episymbiotic CPR bacteria and DPANN archaea in groundwater ecosystems.</title>
        <authorList>
            <person name="He C.Y."/>
            <person name="Keren R."/>
            <person name="Whittaker M."/>
            <person name="Farag I.F."/>
            <person name="Doudna J."/>
            <person name="Cate J.H.D."/>
            <person name="Banfield J.F."/>
        </authorList>
    </citation>
    <scope>NUCLEOTIDE SEQUENCE</scope>
    <source>
        <strain evidence="13">NC_groundwater_717_Ag_S-0.2um_59_8</strain>
    </source>
</reference>
<dbReference type="GO" id="GO:0005524">
    <property type="term" value="F:ATP binding"/>
    <property type="evidence" value="ECO:0007669"/>
    <property type="project" value="UniProtKB-KW"/>
</dbReference>
<dbReference type="InterPro" id="IPR017945">
    <property type="entry name" value="DHBP_synth_RibB-like_a/b_dom"/>
</dbReference>
<dbReference type="Proteomes" id="UP000741360">
    <property type="component" value="Unassembled WGS sequence"/>
</dbReference>
<dbReference type="Pfam" id="PF01300">
    <property type="entry name" value="Sua5_yciO_yrdC"/>
    <property type="match status" value="1"/>
</dbReference>
<comment type="similarity">
    <text evidence="2">Belongs to the SUA5 family.</text>
</comment>
<dbReference type="PANTHER" id="PTHR17490:SF16">
    <property type="entry name" value="THREONYLCARBAMOYL-AMP SYNTHASE"/>
    <property type="match status" value="1"/>
</dbReference>
<dbReference type="GO" id="GO:0008033">
    <property type="term" value="P:tRNA processing"/>
    <property type="evidence" value="ECO:0007669"/>
    <property type="project" value="UniProtKB-KW"/>
</dbReference>
<protein>
    <recommendedName>
        <fullName evidence="10">L-threonylcarbamoyladenylate synthase</fullName>
        <ecNumber evidence="3">2.7.7.87</ecNumber>
    </recommendedName>
    <alternativeName>
        <fullName evidence="10">L-threonylcarbamoyladenylate synthase</fullName>
    </alternativeName>
</protein>
<evidence type="ECO:0000256" key="2">
    <source>
        <dbReference type="ARBA" id="ARBA00007663"/>
    </source>
</evidence>
<keyword evidence="7" id="KW-0548">Nucleotidyltransferase</keyword>
<sequence>MSSLRRAGQPLKRISLDLSSPNPALLEEAAQCARRGGVVIYPTDTLYGLGCAGSERAAVERVMALKGRSAEKSFPLLIADETWLAGLVGEVPESALVLQRAFWPGPLTLIYRASTGAPAHLVSHAGTIGLRISRSPVAQGLVRQLGVPLVATSANRSGEPCPGDVDSILRSLGEGADLYLDGGELPPSRGSTVVDVSAKDPLLLREGDLPWRVIRALLNEVGE</sequence>
<proteinExistence type="inferred from homology"/>
<dbReference type="EMBL" id="JACPSX010000187">
    <property type="protein sequence ID" value="MBI3015341.1"/>
    <property type="molecule type" value="Genomic_DNA"/>
</dbReference>
<dbReference type="GO" id="GO:0006450">
    <property type="term" value="P:regulation of translational fidelity"/>
    <property type="evidence" value="ECO:0007669"/>
    <property type="project" value="TreeGrafter"/>
</dbReference>
<dbReference type="PANTHER" id="PTHR17490">
    <property type="entry name" value="SUA5"/>
    <property type="match status" value="1"/>
</dbReference>
<organism evidence="13 14">
    <name type="scientific">Tectimicrobiota bacterium</name>
    <dbReference type="NCBI Taxonomy" id="2528274"/>
    <lineage>
        <taxon>Bacteria</taxon>
        <taxon>Pseudomonadati</taxon>
        <taxon>Nitrospinota/Tectimicrobiota group</taxon>
        <taxon>Candidatus Tectimicrobiota</taxon>
    </lineage>
</organism>
<evidence type="ECO:0000256" key="9">
    <source>
        <dbReference type="ARBA" id="ARBA00022840"/>
    </source>
</evidence>
<evidence type="ECO:0000259" key="12">
    <source>
        <dbReference type="PROSITE" id="PS51163"/>
    </source>
</evidence>
<comment type="caution">
    <text evidence="13">The sequence shown here is derived from an EMBL/GenBank/DDBJ whole genome shotgun (WGS) entry which is preliminary data.</text>
</comment>
<feature type="domain" description="YrdC-like" evidence="12">
    <location>
        <begin position="23"/>
        <end position="209"/>
    </location>
</feature>
<dbReference type="GO" id="GO:0005737">
    <property type="term" value="C:cytoplasm"/>
    <property type="evidence" value="ECO:0007669"/>
    <property type="project" value="UniProtKB-SubCell"/>
</dbReference>
<keyword evidence="8" id="KW-0547">Nucleotide-binding</keyword>
<dbReference type="SUPFAM" id="SSF55821">
    <property type="entry name" value="YrdC/RibB"/>
    <property type="match status" value="1"/>
</dbReference>
<dbReference type="GO" id="GO:0061710">
    <property type="term" value="F:L-threonylcarbamoyladenylate synthase"/>
    <property type="evidence" value="ECO:0007669"/>
    <property type="project" value="UniProtKB-EC"/>
</dbReference>
<keyword evidence="9" id="KW-0067">ATP-binding</keyword>
<comment type="catalytic activity">
    <reaction evidence="11">
        <text>L-threonine + hydrogencarbonate + ATP = L-threonylcarbamoyladenylate + diphosphate + H2O</text>
        <dbReference type="Rhea" id="RHEA:36407"/>
        <dbReference type="ChEBI" id="CHEBI:15377"/>
        <dbReference type="ChEBI" id="CHEBI:17544"/>
        <dbReference type="ChEBI" id="CHEBI:30616"/>
        <dbReference type="ChEBI" id="CHEBI:33019"/>
        <dbReference type="ChEBI" id="CHEBI:57926"/>
        <dbReference type="ChEBI" id="CHEBI:73682"/>
        <dbReference type="EC" id="2.7.7.87"/>
    </reaction>
</comment>
<keyword evidence="5" id="KW-0808">Transferase</keyword>
<dbReference type="InterPro" id="IPR050156">
    <property type="entry name" value="TC-AMP_synthase_SUA5"/>
</dbReference>
<dbReference type="NCBIfam" id="TIGR00057">
    <property type="entry name" value="L-threonylcarbamoyladenylate synthase"/>
    <property type="match status" value="1"/>
</dbReference>
<evidence type="ECO:0000256" key="1">
    <source>
        <dbReference type="ARBA" id="ARBA00004496"/>
    </source>
</evidence>
<dbReference type="InterPro" id="IPR006070">
    <property type="entry name" value="Sua5-like_dom"/>
</dbReference>
<dbReference type="AlphaFoldDB" id="A0A932M1Y5"/>
<evidence type="ECO:0000256" key="3">
    <source>
        <dbReference type="ARBA" id="ARBA00012584"/>
    </source>
</evidence>
<gene>
    <name evidence="13" type="ORF">HYY65_09845</name>
</gene>
<evidence type="ECO:0000256" key="7">
    <source>
        <dbReference type="ARBA" id="ARBA00022695"/>
    </source>
</evidence>
<keyword evidence="6" id="KW-0819">tRNA processing</keyword>
<evidence type="ECO:0000256" key="6">
    <source>
        <dbReference type="ARBA" id="ARBA00022694"/>
    </source>
</evidence>
<evidence type="ECO:0000256" key="8">
    <source>
        <dbReference type="ARBA" id="ARBA00022741"/>
    </source>
</evidence>
<comment type="subcellular location">
    <subcellularLocation>
        <location evidence="1">Cytoplasm</location>
    </subcellularLocation>
</comment>
<evidence type="ECO:0000313" key="14">
    <source>
        <dbReference type="Proteomes" id="UP000741360"/>
    </source>
</evidence>
<keyword evidence="4" id="KW-0963">Cytoplasm</keyword>
<dbReference type="GO" id="GO:0003725">
    <property type="term" value="F:double-stranded RNA binding"/>
    <property type="evidence" value="ECO:0007669"/>
    <property type="project" value="InterPro"/>
</dbReference>
<evidence type="ECO:0000256" key="4">
    <source>
        <dbReference type="ARBA" id="ARBA00022490"/>
    </source>
</evidence>
<evidence type="ECO:0000313" key="13">
    <source>
        <dbReference type="EMBL" id="MBI3015341.1"/>
    </source>
</evidence>
<evidence type="ECO:0000256" key="10">
    <source>
        <dbReference type="ARBA" id="ARBA00029774"/>
    </source>
</evidence>
<dbReference type="GO" id="GO:0000049">
    <property type="term" value="F:tRNA binding"/>
    <property type="evidence" value="ECO:0007669"/>
    <property type="project" value="TreeGrafter"/>
</dbReference>
<dbReference type="PROSITE" id="PS51163">
    <property type="entry name" value="YRDC"/>
    <property type="match status" value="1"/>
</dbReference>
<name>A0A932M1Y5_UNCTE</name>